<protein>
    <recommendedName>
        <fullName evidence="10">Protein kinase domain-containing protein</fullName>
    </recommendedName>
</protein>
<evidence type="ECO:0000256" key="7">
    <source>
        <dbReference type="ARBA" id="ARBA00023136"/>
    </source>
</evidence>
<keyword evidence="3 9" id="KW-0812">Transmembrane</keyword>
<evidence type="ECO:0000256" key="6">
    <source>
        <dbReference type="ARBA" id="ARBA00022989"/>
    </source>
</evidence>
<feature type="domain" description="Protein kinase" evidence="10">
    <location>
        <begin position="449"/>
        <end position="723"/>
    </location>
</feature>
<evidence type="ECO:0000256" key="3">
    <source>
        <dbReference type="ARBA" id="ARBA00022692"/>
    </source>
</evidence>
<dbReference type="PANTHER" id="PTHR48006:SF28">
    <property type="entry name" value="LEUCINE-RICH REPEAT PROTEIN KINASE FAMILY PROTEIN"/>
    <property type="match status" value="1"/>
</dbReference>
<keyword evidence="8" id="KW-0675">Receptor</keyword>
<keyword evidence="12" id="KW-1185">Reference proteome</keyword>
<dbReference type="Pfam" id="PF07714">
    <property type="entry name" value="PK_Tyr_Ser-Thr"/>
    <property type="match status" value="1"/>
</dbReference>
<evidence type="ECO:0000256" key="4">
    <source>
        <dbReference type="ARBA" id="ARBA00022729"/>
    </source>
</evidence>
<feature type="transmembrane region" description="Helical" evidence="9">
    <location>
        <begin position="343"/>
        <end position="367"/>
    </location>
</feature>
<dbReference type="GO" id="GO:0005524">
    <property type="term" value="F:ATP binding"/>
    <property type="evidence" value="ECO:0007669"/>
    <property type="project" value="InterPro"/>
</dbReference>
<dbReference type="CDD" id="cd14066">
    <property type="entry name" value="STKc_IRAK"/>
    <property type="match status" value="1"/>
</dbReference>
<comment type="subcellular location">
    <subcellularLocation>
        <location evidence="1">Membrane</location>
        <topology evidence="1">Single-pass type I membrane protein</topology>
    </subcellularLocation>
</comment>
<evidence type="ECO:0000256" key="5">
    <source>
        <dbReference type="ARBA" id="ARBA00022737"/>
    </source>
</evidence>
<dbReference type="KEGG" id="crb:17890341"/>
<dbReference type="InterPro" id="IPR001245">
    <property type="entry name" value="Ser-Thr/Tyr_kinase_cat_dom"/>
</dbReference>
<evidence type="ECO:0000256" key="1">
    <source>
        <dbReference type="ARBA" id="ARBA00004479"/>
    </source>
</evidence>
<dbReference type="EMBL" id="KB870808">
    <property type="protein sequence ID" value="EOA26345.1"/>
    <property type="molecule type" value="Genomic_DNA"/>
</dbReference>
<dbReference type="FunFam" id="3.80.10.10:FF:000562">
    <property type="entry name" value="Protein NSP-INTERACTING KINASE 2"/>
    <property type="match status" value="1"/>
</dbReference>
<dbReference type="InterPro" id="IPR051824">
    <property type="entry name" value="LRR_Rcpt-Like_S/T_Kinase"/>
</dbReference>
<dbReference type="PANTHER" id="PTHR48006">
    <property type="entry name" value="LEUCINE-RICH REPEAT-CONTAINING PROTEIN DDB_G0281931-RELATED"/>
    <property type="match status" value="1"/>
</dbReference>
<dbReference type="STRING" id="81985.R0HM90"/>
<evidence type="ECO:0000256" key="8">
    <source>
        <dbReference type="ARBA" id="ARBA00023170"/>
    </source>
</evidence>
<dbReference type="eggNOG" id="ENOG502QSN5">
    <property type="taxonomic scope" value="Eukaryota"/>
</dbReference>
<accession>R0HM90</accession>
<dbReference type="InterPro" id="IPR013210">
    <property type="entry name" value="LRR_N_plant-typ"/>
</dbReference>
<dbReference type="InterPro" id="IPR001611">
    <property type="entry name" value="Leu-rich_rpt"/>
</dbReference>
<dbReference type="Gene3D" id="3.30.200.20">
    <property type="entry name" value="Phosphorylase Kinase, domain 1"/>
    <property type="match status" value="1"/>
</dbReference>
<dbReference type="SUPFAM" id="SSF56112">
    <property type="entry name" value="Protein kinase-like (PK-like)"/>
    <property type="match status" value="1"/>
</dbReference>
<dbReference type="SUPFAM" id="SSF52058">
    <property type="entry name" value="L domain-like"/>
    <property type="match status" value="1"/>
</dbReference>
<dbReference type="Proteomes" id="UP000029121">
    <property type="component" value="Unassembled WGS sequence"/>
</dbReference>
<name>R0HM90_9BRAS</name>
<dbReference type="InterPro" id="IPR032675">
    <property type="entry name" value="LRR_dom_sf"/>
</dbReference>
<gene>
    <name evidence="11" type="ORF">CARUB_v10022725mg</name>
</gene>
<dbReference type="PROSITE" id="PS50011">
    <property type="entry name" value="PROTEIN_KINASE_DOM"/>
    <property type="match status" value="1"/>
</dbReference>
<sequence>MLQNHKRREKVIFFLITHSLSSLQPKMASPLSHFLILFFFFFFFLLLVSPSLSSSSSELDILLDIKSSLDPQKRFLTSWTPDADPCSSGSFDGVACDGNHRVANISLQGMGLTGTIPPSIGLLTSLTGLYLHFNSLTGQIPKAISNLPLLADLYLNVNNLSGEIPPQIGNLDNLQVVQLCYNKLSGSIPTQLGSLKKVTVLALQYNQLSGAIPASLGNINTLTRLDLSFNNLFGPVPVKLAGAPLLEVLDIRNNSFSGFVPSALKRLNNGFQYSNNHGLCGDGFTDLKACTGLNGPNLDRPDPTNPKNFTTVDVKPESADLQRSNCSNNNGGCSSKTSKSSPFGIVMGLIGSILAVAIFGGSTFTWYRRRKQKIGSSLDAMDGRISTEYNFKEASRRKSSSPLISLEYASGWDPLGRGQNSNNNSALSQEVFESFMFNLEEIERATQSFSEVNLLGKSNVSSVYKGILRDGSVAAVKCIAKSSCKSDETEFLKGLKMLTLLKHENLVRLRGFCCSKGRGECFLIYEFVPNGNLLQYLDVKDETGEVLEWTTRVSIINGIARGIVYLHGENGNKPAIVHQNLSAEKVLIDHWFNPSLADSGLHKLFTDDIVFSKLKASAAMGYLAPEYITTGRFTDKSDVYAFGMILLQILSGKSKISHLMILQAVESGRLNEDFMDPNLRKNFPEAEAAQLARLGLLCTHESSNQRPSMEDVMQELNKLAANY</sequence>
<keyword evidence="2" id="KW-0433">Leucine-rich repeat</keyword>
<dbReference type="AlphaFoldDB" id="R0HM90"/>
<dbReference type="Pfam" id="PF08263">
    <property type="entry name" value="LRRNT_2"/>
    <property type="match status" value="1"/>
</dbReference>
<evidence type="ECO:0000259" key="10">
    <source>
        <dbReference type="PROSITE" id="PS50011"/>
    </source>
</evidence>
<evidence type="ECO:0000313" key="12">
    <source>
        <dbReference type="Proteomes" id="UP000029121"/>
    </source>
</evidence>
<dbReference type="FunFam" id="1.10.510.10:FF:000513">
    <property type="entry name" value="Protein NSP-INTERACTING KINASE 2"/>
    <property type="match status" value="1"/>
</dbReference>
<dbReference type="Gene3D" id="1.10.510.10">
    <property type="entry name" value="Transferase(Phosphotransferase) domain 1"/>
    <property type="match status" value="1"/>
</dbReference>
<dbReference type="GO" id="GO:0004672">
    <property type="term" value="F:protein kinase activity"/>
    <property type="evidence" value="ECO:0007669"/>
    <property type="project" value="InterPro"/>
</dbReference>
<keyword evidence="5" id="KW-0677">Repeat</keyword>
<keyword evidence="4" id="KW-0732">Signal</keyword>
<organism evidence="11 12">
    <name type="scientific">Capsella rubella</name>
    <dbReference type="NCBI Taxonomy" id="81985"/>
    <lineage>
        <taxon>Eukaryota</taxon>
        <taxon>Viridiplantae</taxon>
        <taxon>Streptophyta</taxon>
        <taxon>Embryophyta</taxon>
        <taxon>Tracheophyta</taxon>
        <taxon>Spermatophyta</taxon>
        <taxon>Magnoliopsida</taxon>
        <taxon>eudicotyledons</taxon>
        <taxon>Gunneridae</taxon>
        <taxon>Pentapetalae</taxon>
        <taxon>rosids</taxon>
        <taxon>malvids</taxon>
        <taxon>Brassicales</taxon>
        <taxon>Brassicaceae</taxon>
        <taxon>Camelineae</taxon>
        <taxon>Capsella</taxon>
    </lineage>
</organism>
<dbReference type="Pfam" id="PF00560">
    <property type="entry name" value="LRR_1"/>
    <property type="match status" value="2"/>
</dbReference>
<dbReference type="InterPro" id="IPR000719">
    <property type="entry name" value="Prot_kinase_dom"/>
</dbReference>
<evidence type="ECO:0000256" key="2">
    <source>
        <dbReference type="ARBA" id="ARBA00022614"/>
    </source>
</evidence>
<dbReference type="OrthoDB" id="676979at2759"/>
<dbReference type="InterPro" id="IPR011009">
    <property type="entry name" value="Kinase-like_dom_sf"/>
</dbReference>
<reference evidence="12" key="1">
    <citation type="journal article" date="2013" name="Nat. Genet.">
        <title>The Capsella rubella genome and the genomic consequences of rapid mating system evolution.</title>
        <authorList>
            <person name="Slotte T."/>
            <person name="Hazzouri K.M."/>
            <person name="Agren J.A."/>
            <person name="Koenig D."/>
            <person name="Maumus F."/>
            <person name="Guo Y.L."/>
            <person name="Steige K."/>
            <person name="Platts A.E."/>
            <person name="Escobar J.S."/>
            <person name="Newman L.K."/>
            <person name="Wang W."/>
            <person name="Mandakova T."/>
            <person name="Vello E."/>
            <person name="Smith L.M."/>
            <person name="Henz S.R."/>
            <person name="Steffen J."/>
            <person name="Takuno S."/>
            <person name="Brandvain Y."/>
            <person name="Coop G."/>
            <person name="Andolfatto P."/>
            <person name="Hu T.T."/>
            <person name="Blanchette M."/>
            <person name="Clark R.M."/>
            <person name="Quesneville H."/>
            <person name="Nordborg M."/>
            <person name="Gaut B.S."/>
            <person name="Lysak M.A."/>
            <person name="Jenkins J."/>
            <person name="Grimwood J."/>
            <person name="Chapman J."/>
            <person name="Prochnik S."/>
            <person name="Shu S."/>
            <person name="Rokhsar D."/>
            <person name="Schmutz J."/>
            <person name="Weigel D."/>
            <person name="Wright S.I."/>
        </authorList>
    </citation>
    <scope>NUCLEOTIDE SEQUENCE [LARGE SCALE GENOMIC DNA]</scope>
    <source>
        <strain evidence="12">cv. Monte Gargano</strain>
    </source>
</reference>
<keyword evidence="6 9" id="KW-1133">Transmembrane helix</keyword>
<keyword evidence="7 9" id="KW-0472">Membrane</keyword>
<dbReference type="GO" id="GO:0016020">
    <property type="term" value="C:membrane"/>
    <property type="evidence" value="ECO:0007669"/>
    <property type="project" value="UniProtKB-SubCell"/>
</dbReference>
<evidence type="ECO:0000256" key="9">
    <source>
        <dbReference type="SAM" id="Phobius"/>
    </source>
</evidence>
<proteinExistence type="predicted"/>
<dbReference type="FunFam" id="3.30.200.20:FF:000371">
    <property type="entry name" value="Protein NSP-INTERACTING KINASE 2"/>
    <property type="match status" value="1"/>
</dbReference>
<dbReference type="Gene3D" id="3.80.10.10">
    <property type="entry name" value="Ribonuclease Inhibitor"/>
    <property type="match status" value="2"/>
</dbReference>
<dbReference type="FunFam" id="3.80.10.10:FF:000431">
    <property type="entry name" value="Leucine-rich repeat receptor-like protein kinase"/>
    <property type="match status" value="1"/>
</dbReference>
<evidence type="ECO:0000313" key="11">
    <source>
        <dbReference type="EMBL" id="EOA26345.1"/>
    </source>
</evidence>
<dbReference type="Pfam" id="PF13855">
    <property type="entry name" value="LRR_8"/>
    <property type="match status" value="1"/>
</dbReference>